<organism evidence="1 2">
    <name type="scientific">Candidatus Woesebacteria bacterium RIFOXYA1_FULL_43_9</name>
    <dbReference type="NCBI Taxonomy" id="1802534"/>
    <lineage>
        <taxon>Bacteria</taxon>
        <taxon>Candidatus Woeseibacteriota</taxon>
    </lineage>
</organism>
<gene>
    <name evidence="1" type="ORF">A2188_01690</name>
</gene>
<evidence type="ECO:0008006" key="3">
    <source>
        <dbReference type="Google" id="ProtNLM"/>
    </source>
</evidence>
<dbReference type="AlphaFoldDB" id="A0A1F8CR72"/>
<sequence length="311" mass="36573">MTCKRCKLVRWGKHRNGTPRWRCRVCGVTRTREKPRLPYELVRRYLIDGDTCSQLAKTRGVHPDTIRRKVSRVFEHTPPLKGNLAISEPCWLMTDATHFKRWGCLFVTKATGVSQPLAVSFHDRESFENTVKHLEPLRRLSVTGYTTDGRRGLVLGYQHLFPEAQHQRCLVHIQMRVQTLLTKRPKLLAGQELLALSSKLTQIKTTKEAHLWWLIFCRWQAHHQLTLNERSHLGKSWWYTHRNLRQAWKHVANAGDNMFVFLEYPNAVHHTNHLEGLFGQRKPALVRHRGLSRRKVANALLWTFYFLRKKT</sequence>
<evidence type="ECO:0000313" key="1">
    <source>
        <dbReference type="EMBL" id="OGM78339.1"/>
    </source>
</evidence>
<dbReference type="Proteomes" id="UP000179241">
    <property type="component" value="Unassembled WGS sequence"/>
</dbReference>
<comment type="caution">
    <text evidence="1">The sequence shown here is derived from an EMBL/GenBank/DDBJ whole genome shotgun (WGS) entry which is preliminary data.</text>
</comment>
<name>A0A1F8CR72_9BACT</name>
<reference evidence="1 2" key="1">
    <citation type="journal article" date="2016" name="Nat. Commun.">
        <title>Thousands of microbial genomes shed light on interconnected biogeochemical processes in an aquifer system.</title>
        <authorList>
            <person name="Anantharaman K."/>
            <person name="Brown C.T."/>
            <person name="Hug L.A."/>
            <person name="Sharon I."/>
            <person name="Castelle C.J."/>
            <person name="Probst A.J."/>
            <person name="Thomas B.C."/>
            <person name="Singh A."/>
            <person name="Wilkins M.J."/>
            <person name="Karaoz U."/>
            <person name="Brodie E.L."/>
            <person name="Williams K.H."/>
            <person name="Hubbard S.S."/>
            <person name="Banfield J.F."/>
        </authorList>
    </citation>
    <scope>NUCLEOTIDE SEQUENCE [LARGE SCALE GENOMIC DNA]</scope>
</reference>
<accession>A0A1F8CR72</accession>
<dbReference type="EMBL" id="MGHU01000002">
    <property type="protein sequence ID" value="OGM78339.1"/>
    <property type="molecule type" value="Genomic_DNA"/>
</dbReference>
<evidence type="ECO:0000313" key="2">
    <source>
        <dbReference type="Proteomes" id="UP000179241"/>
    </source>
</evidence>
<proteinExistence type="predicted"/>
<protein>
    <recommendedName>
        <fullName evidence="3">Transposase</fullName>
    </recommendedName>
</protein>